<dbReference type="PRINTS" id="PR00455">
    <property type="entry name" value="HTHTETR"/>
</dbReference>
<keyword evidence="2 4" id="KW-0238">DNA-binding</keyword>
<gene>
    <name evidence="6" type="ORF">K8F61_00630</name>
</gene>
<dbReference type="PANTHER" id="PTHR30055:SF234">
    <property type="entry name" value="HTH-TYPE TRANSCRIPTIONAL REGULATOR BETI"/>
    <property type="match status" value="1"/>
</dbReference>
<dbReference type="Pfam" id="PF00440">
    <property type="entry name" value="TetR_N"/>
    <property type="match status" value="1"/>
</dbReference>
<protein>
    <submittedName>
        <fullName evidence="6">TetR/AcrR family transcriptional regulator</fullName>
    </submittedName>
</protein>
<keyword evidence="3" id="KW-0804">Transcription</keyword>
<keyword evidence="7" id="KW-1185">Reference proteome</keyword>
<evidence type="ECO:0000313" key="6">
    <source>
        <dbReference type="EMBL" id="UGS26777.1"/>
    </source>
</evidence>
<sequence length="214" mass="22975">MSTGSPADVTRARLLSAAAEEFLERGYAAASLSRIAERIGLTKGAFSHHFPTKDTLIDAMMSHVVTHAPEIVRAAEEAFPESPVRACVAVMGGTAAAAHRDPVVAAAMLLFQDLSVDSRRVAPMRRTMAEMLEGRLRGAVEREGYTLTMPIDDAVQYLVIVLEGFLPASRFPDTFRPHHEPLFVRAALAGIGIGDAEAVVRDALTHLTVAESAD</sequence>
<dbReference type="InterPro" id="IPR050109">
    <property type="entry name" value="HTH-type_TetR-like_transc_reg"/>
</dbReference>
<dbReference type="Gene3D" id="1.10.357.10">
    <property type="entry name" value="Tetracycline Repressor, domain 2"/>
    <property type="match status" value="1"/>
</dbReference>
<dbReference type="RefSeq" id="WP_231820360.1">
    <property type="nucleotide sequence ID" value="NZ_CP082781.1"/>
</dbReference>
<accession>A0ABY3RRT9</accession>
<dbReference type="Proteomes" id="UP001199642">
    <property type="component" value="Chromosome"/>
</dbReference>
<dbReference type="PROSITE" id="PS50977">
    <property type="entry name" value="HTH_TETR_2"/>
    <property type="match status" value="1"/>
</dbReference>
<dbReference type="InterPro" id="IPR009057">
    <property type="entry name" value="Homeodomain-like_sf"/>
</dbReference>
<dbReference type="InterPro" id="IPR001647">
    <property type="entry name" value="HTH_TetR"/>
</dbReference>
<dbReference type="PROSITE" id="PS01081">
    <property type="entry name" value="HTH_TETR_1"/>
    <property type="match status" value="1"/>
</dbReference>
<dbReference type="InterPro" id="IPR023772">
    <property type="entry name" value="DNA-bd_HTH_TetR-type_CS"/>
</dbReference>
<dbReference type="EMBL" id="CP082781">
    <property type="protein sequence ID" value="UGS26777.1"/>
    <property type="molecule type" value="Genomic_DNA"/>
</dbReference>
<feature type="DNA-binding region" description="H-T-H motif" evidence="4">
    <location>
        <begin position="31"/>
        <end position="50"/>
    </location>
</feature>
<evidence type="ECO:0000256" key="3">
    <source>
        <dbReference type="ARBA" id="ARBA00023163"/>
    </source>
</evidence>
<dbReference type="PANTHER" id="PTHR30055">
    <property type="entry name" value="HTH-TYPE TRANSCRIPTIONAL REGULATOR RUTR"/>
    <property type="match status" value="1"/>
</dbReference>
<proteinExistence type="predicted"/>
<feature type="domain" description="HTH tetR-type" evidence="5">
    <location>
        <begin position="8"/>
        <end position="68"/>
    </location>
</feature>
<reference evidence="6 7" key="1">
    <citation type="submission" date="2023-01" db="EMBL/GenBank/DDBJ databases">
        <title>Characterization of estradiol degrading bacteria Microbacterium sp. MZT7 and reveal degrading genes through genome analysis.</title>
        <authorList>
            <person name="Hao P."/>
            <person name="Gao Y."/>
        </authorList>
    </citation>
    <scope>NUCLEOTIDE SEQUENCE [LARGE SCALE GENOMIC DNA]</scope>
    <source>
        <strain evidence="6 7">MZT7</strain>
    </source>
</reference>
<evidence type="ECO:0000259" key="5">
    <source>
        <dbReference type="PROSITE" id="PS50977"/>
    </source>
</evidence>
<evidence type="ECO:0000256" key="1">
    <source>
        <dbReference type="ARBA" id="ARBA00023015"/>
    </source>
</evidence>
<name>A0ABY3RRT9_9MICO</name>
<dbReference type="SUPFAM" id="SSF46689">
    <property type="entry name" value="Homeodomain-like"/>
    <property type="match status" value="1"/>
</dbReference>
<evidence type="ECO:0000256" key="4">
    <source>
        <dbReference type="PROSITE-ProRule" id="PRU00335"/>
    </source>
</evidence>
<evidence type="ECO:0000313" key="7">
    <source>
        <dbReference type="Proteomes" id="UP001199642"/>
    </source>
</evidence>
<evidence type="ECO:0000256" key="2">
    <source>
        <dbReference type="ARBA" id="ARBA00023125"/>
    </source>
</evidence>
<keyword evidence="1" id="KW-0805">Transcription regulation</keyword>
<organism evidence="6 7">
    <name type="scientific">Microbacterium resistens</name>
    <dbReference type="NCBI Taxonomy" id="156977"/>
    <lineage>
        <taxon>Bacteria</taxon>
        <taxon>Bacillati</taxon>
        <taxon>Actinomycetota</taxon>
        <taxon>Actinomycetes</taxon>
        <taxon>Micrococcales</taxon>
        <taxon>Microbacteriaceae</taxon>
        <taxon>Microbacterium</taxon>
    </lineage>
</organism>